<dbReference type="Proteomes" id="UP000008022">
    <property type="component" value="Unassembled WGS sequence"/>
</dbReference>
<dbReference type="AlphaFoldDB" id="A0A0E0ND06"/>
<protein>
    <submittedName>
        <fullName evidence="2">Uncharacterized protein</fullName>
    </submittedName>
</protein>
<organism evidence="2 3">
    <name type="scientific">Oryza rufipogon</name>
    <name type="common">Brownbeard rice</name>
    <name type="synonym">Asian wild rice</name>
    <dbReference type="NCBI Taxonomy" id="4529"/>
    <lineage>
        <taxon>Eukaryota</taxon>
        <taxon>Viridiplantae</taxon>
        <taxon>Streptophyta</taxon>
        <taxon>Embryophyta</taxon>
        <taxon>Tracheophyta</taxon>
        <taxon>Spermatophyta</taxon>
        <taxon>Magnoliopsida</taxon>
        <taxon>Liliopsida</taxon>
        <taxon>Poales</taxon>
        <taxon>Poaceae</taxon>
        <taxon>BOP clade</taxon>
        <taxon>Oryzoideae</taxon>
        <taxon>Oryzeae</taxon>
        <taxon>Oryzinae</taxon>
        <taxon>Oryza</taxon>
    </lineage>
</organism>
<reference evidence="2" key="2">
    <citation type="submission" date="2015-06" db="UniProtKB">
        <authorList>
            <consortium name="EnsemblPlants"/>
        </authorList>
    </citation>
    <scope>IDENTIFICATION</scope>
</reference>
<evidence type="ECO:0000256" key="1">
    <source>
        <dbReference type="SAM" id="MobiDB-lite"/>
    </source>
</evidence>
<evidence type="ECO:0000313" key="3">
    <source>
        <dbReference type="Proteomes" id="UP000008022"/>
    </source>
</evidence>
<feature type="compositionally biased region" description="Basic and acidic residues" evidence="1">
    <location>
        <begin position="52"/>
        <end position="62"/>
    </location>
</feature>
<feature type="compositionally biased region" description="Acidic residues" evidence="1">
    <location>
        <begin position="65"/>
        <end position="78"/>
    </location>
</feature>
<feature type="region of interest" description="Disordered" evidence="1">
    <location>
        <begin position="1"/>
        <end position="78"/>
    </location>
</feature>
<sequence>SAPPSRWRYTYGGGRPDHDDVPEAPEREPPAAGVNPRRPREGLAEEGVDVAVVRRDEERALGEDGVQEGGDDGDDAVT</sequence>
<dbReference type="HOGENOM" id="CLU_2629184_0_0_1"/>
<feature type="compositionally biased region" description="Basic and acidic residues" evidence="1">
    <location>
        <begin position="15"/>
        <end position="29"/>
    </location>
</feature>
<keyword evidence="3" id="KW-1185">Reference proteome</keyword>
<reference evidence="3" key="1">
    <citation type="submission" date="2013-06" db="EMBL/GenBank/DDBJ databases">
        <authorList>
            <person name="Zhao Q."/>
        </authorList>
    </citation>
    <scope>NUCLEOTIDE SEQUENCE</scope>
    <source>
        <strain evidence="3">cv. W1943</strain>
    </source>
</reference>
<dbReference type="EnsemblPlants" id="ORUFI02G12210.1">
    <property type="protein sequence ID" value="ORUFI02G12210.1"/>
    <property type="gene ID" value="ORUFI02G12210"/>
</dbReference>
<name>A0A0E0ND06_ORYRU</name>
<dbReference type="Gramene" id="ORUFI02G12210.1">
    <property type="protein sequence ID" value="ORUFI02G12210.1"/>
    <property type="gene ID" value="ORUFI02G12210"/>
</dbReference>
<accession>A0A0E0ND06</accession>
<proteinExistence type="predicted"/>
<evidence type="ECO:0000313" key="2">
    <source>
        <dbReference type="EnsemblPlants" id="ORUFI02G12210.1"/>
    </source>
</evidence>